<feature type="repeat" description="TPR" evidence="3">
    <location>
        <begin position="98"/>
        <end position="131"/>
    </location>
</feature>
<dbReference type="KEGG" id="taer:GT409_00145"/>
<keyword evidence="5" id="KW-1185">Reference proteome</keyword>
<gene>
    <name evidence="4" type="ORF">GT409_00145</name>
</gene>
<dbReference type="AlphaFoldDB" id="A0A6P1LZF7"/>
<evidence type="ECO:0000256" key="2">
    <source>
        <dbReference type="ARBA" id="ARBA00022803"/>
    </source>
</evidence>
<organism evidence="4 5">
    <name type="scientific">Tichowtungia aerotolerans</name>
    <dbReference type="NCBI Taxonomy" id="2697043"/>
    <lineage>
        <taxon>Bacteria</taxon>
        <taxon>Pseudomonadati</taxon>
        <taxon>Kiritimatiellota</taxon>
        <taxon>Tichowtungiia</taxon>
        <taxon>Tichowtungiales</taxon>
        <taxon>Tichowtungiaceae</taxon>
        <taxon>Tichowtungia</taxon>
    </lineage>
</organism>
<keyword evidence="1" id="KW-0677">Repeat</keyword>
<name>A0A6P1LZF7_9BACT</name>
<dbReference type="PROSITE" id="PS50005">
    <property type="entry name" value="TPR"/>
    <property type="match status" value="4"/>
</dbReference>
<evidence type="ECO:0000256" key="1">
    <source>
        <dbReference type="ARBA" id="ARBA00022737"/>
    </source>
</evidence>
<dbReference type="PROSITE" id="PS51257">
    <property type="entry name" value="PROKAR_LIPOPROTEIN"/>
    <property type="match status" value="1"/>
</dbReference>
<feature type="repeat" description="TPR" evidence="3">
    <location>
        <begin position="132"/>
        <end position="165"/>
    </location>
</feature>
<evidence type="ECO:0000313" key="4">
    <source>
        <dbReference type="EMBL" id="QHI67919.1"/>
    </source>
</evidence>
<dbReference type="RefSeq" id="WP_160625953.1">
    <property type="nucleotide sequence ID" value="NZ_CP047593.1"/>
</dbReference>
<proteinExistence type="predicted"/>
<dbReference type="InterPro" id="IPR019734">
    <property type="entry name" value="TPR_rpt"/>
</dbReference>
<evidence type="ECO:0000313" key="5">
    <source>
        <dbReference type="Proteomes" id="UP000464954"/>
    </source>
</evidence>
<dbReference type="PANTHER" id="PTHR45586:SF1">
    <property type="entry name" value="LIPOPOLYSACCHARIDE ASSEMBLY PROTEIN B"/>
    <property type="match status" value="1"/>
</dbReference>
<dbReference type="SUPFAM" id="SSF81901">
    <property type="entry name" value="HCP-like"/>
    <property type="match status" value="1"/>
</dbReference>
<dbReference type="Gene3D" id="1.25.40.10">
    <property type="entry name" value="Tetratricopeptide repeat domain"/>
    <property type="match status" value="2"/>
</dbReference>
<feature type="repeat" description="TPR" evidence="3">
    <location>
        <begin position="304"/>
        <end position="337"/>
    </location>
</feature>
<dbReference type="Pfam" id="PF14559">
    <property type="entry name" value="TPR_19"/>
    <property type="match status" value="1"/>
</dbReference>
<evidence type="ECO:0000256" key="3">
    <source>
        <dbReference type="PROSITE-ProRule" id="PRU00339"/>
    </source>
</evidence>
<dbReference type="PROSITE" id="PS50293">
    <property type="entry name" value="TPR_REGION"/>
    <property type="match status" value="2"/>
</dbReference>
<sequence length="384" mass="43239">MNPRHFKWILPAVLIVVLFFGCGRRPGEKLYYDALAQWDDGNLVRARTLLEKSIRRRTGSTENADAYNRLGLLLWEMGELKDAVPAFNESLRIDSDQYPVLCNLGVALSATQDFTGAERAFREAALLEPDNPQPLAFAGVVYAQNGKWQDAARNLSKALRRTPNDPQLQTAMALAELQTRGPEAAIQRLRTVTRQKPDYAPALFNLGSICRYQARNPAEAKVWFERYLKQSSGIDAFSAFARTQLQALQEPATAPKLSYTPPKTRDRKTAQTYFGQAVTLHRAGKTAEAIQQYIRAVEADDSYERAFYNLGLAYYSAGKMELAGEAFTRAVQLNPAYVEARYNLALVDHYHLGRTTQAVRELETVLSQKPDYQPAIDLLTRIRQ</sequence>
<protein>
    <submittedName>
        <fullName evidence="4">Tetratricopeptide repeat protein</fullName>
    </submittedName>
</protein>
<dbReference type="Proteomes" id="UP000464954">
    <property type="component" value="Chromosome"/>
</dbReference>
<reference evidence="4 5" key="1">
    <citation type="submission" date="2020-01" db="EMBL/GenBank/DDBJ databases">
        <title>Ponticoccus aerotolerans gen. nov., sp. nov., an anaerobic bacterium and proposal of Ponticoccusceae fam. nov., Ponticoccusles ord. nov. and Ponticoccuse classis nov. in the phylum Kiritimatiellaeota.</title>
        <authorList>
            <person name="Zhou L.Y."/>
            <person name="Du Z.J."/>
        </authorList>
    </citation>
    <scope>NUCLEOTIDE SEQUENCE [LARGE SCALE GENOMIC DNA]</scope>
    <source>
        <strain evidence="4 5">S-5007</strain>
    </source>
</reference>
<keyword evidence="2 3" id="KW-0802">TPR repeat</keyword>
<dbReference type="InterPro" id="IPR011990">
    <property type="entry name" value="TPR-like_helical_dom_sf"/>
</dbReference>
<feature type="repeat" description="TPR" evidence="3">
    <location>
        <begin position="64"/>
        <end position="97"/>
    </location>
</feature>
<dbReference type="SMART" id="SM00028">
    <property type="entry name" value="TPR"/>
    <property type="match status" value="7"/>
</dbReference>
<dbReference type="InterPro" id="IPR051012">
    <property type="entry name" value="CellSynth/LPSAsmb/PSIAsmb"/>
</dbReference>
<dbReference type="PANTHER" id="PTHR45586">
    <property type="entry name" value="TPR REPEAT-CONTAINING PROTEIN PA4667"/>
    <property type="match status" value="1"/>
</dbReference>
<accession>A0A6P1LZF7</accession>
<dbReference type="EMBL" id="CP047593">
    <property type="protein sequence ID" value="QHI67919.1"/>
    <property type="molecule type" value="Genomic_DNA"/>
</dbReference>
<dbReference type="Pfam" id="PF13432">
    <property type="entry name" value="TPR_16"/>
    <property type="match status" value="2"/>
</dbReference>